<dbReference type="EMBL" id="CAXDID020000020">
    <property type="protein sequence ID" value="CAL5986862.1"/>
    <property type="molecule type" value="Genomic_DNA"/>
</dbReference>
<comment type="caution">
    <text evidence="2">The sequence shown here is derived from an EMBL/GenBank/DDBJ whole genome shotgun (WGS) entry which is preliminary data.</text>
</comment>
<feature type="region of interest" description="Disordered" evidence="1">
    <location>
        <begin position="80"/>
        <end position="148"/>
    </location>
</feature>
<organism evidence="2">
    <name type="scientific">Hexamita inflata</name>
    <dbReference type="NCBI Taxonomy" id="28002"/>
    <lineage>
        <taxon>Eukaryota</taxon>
        <taxon>Metamonada</taxon>
        <taxon>Diplomonadida</taxon>
        <taxon>Hexamitidae</taxon>
        <taxon>Hexamitinae</taxon>
        <taxon>Hexamita</taxon>
    </lineage>
</organism>
<feature type="compositionally biased region" description="Basic and acidic residues" evidence="1">
    <location>
        <begin position="137"/>
        <end position="148"/>
    </location>
</feature>
<feature type="compositionally biased region" description="Polar residues" evidence="1">
    <location>
        <begin position="115"/>
        <end position="128"/>
    </location>
</feature>
<feature type="compositionally biased region" description="Basic and acidic residues" evidence="1">
    <location>
        <begin position="86"/>
        <end position="99"/>
    </location>
</feature>
<feature type="compositionally biased region" description="Low complexity" evidence="1">
    <location>
        <begin position="100"/>
        <end position="114"/>
    </location>
</feature>
<proteinExistence type="predicted"/>
<evidence type="ECO:0000256" key="1">
    <source>
        <dbReference type="SAM" id="MobiDB-lite"/>
    </source>
</evidence>
<dbReference type="Proteomes" id="UP001642409">
    <property type="component" value="Unassembled WGS sequence"/>
</dbReference>
<evidence type="ECO:0000313" key="2">
    <source>
        <dbReference type="EMBL" id="CAI9975589.1"/>
    </source>
</evidence>
<reference evidence="3 4" key="2">
    <citation type="submission" date="2024-07" db="EMBL/GenBank/DDBJ databases">
        <authorList>
            <person name="Akdeniz Z."/>
        </authorList>
    </citation>
    <scope>NUCLEOTIDE SEQUENCE [LARGE SCALE GENOMIC DNA]</scope>
</reference>
<dbReference type="EMBL" id="CATOUU010001169">
    <property type="protein sequence ID" value="CAI9975589.1"/>
    <property type="molecule type" value="Genomic_DNA"/>
</dbReference>
<name>A0AA86RPB5_9EUKA</name>
<dbReference type="AlphaFoldDB" id="A0AA86RPB5"/>
<reference evidence="2" key="1">
    <citation type="submission" date="2023-06" db="EMBL/GenBank/DDBJ databases">
        <authorList>
            <person name="Kurt Z."/>
        </authorList>
    </citation>
    <scope>NUCLEOTIDE SEQUENCE</scope>
</reference>
<gene>
    <name evidence="2" type="ORF">HINF_LOCUS63234</name>
    <name evidence="3" type="ORF">HINF_LOCUS9619</name>
</gene>
<keyword evidence="4" id="KW-1185">Reference proteome</keyword>
<evidence type="ECO:0000313" key="3">
    <source>
        <dbReference type="EMBL" id="CAL5986862.1"/>
    </source>
</evidence>
<accession>A0AA86RPB5</accession>
<protein>
    <submittedName>
        <fullName evidence="3">Hypothetical_protein</fullName>
    </submittedName>
</protein>
<sequence>MINADVTKDNNVIVIVKQDEVEETAKTIRRLKICQKRLICTILNQQDRKSQNEISKSINENQTVLQQKNQPNNTVIKKTNNIQIQAHEHSQMPKIKQDKVSQNVSSQQQHQNKNTVEVQNKNYESSEIQIEPDSDSSADKDQITKSTK</sequence>
<evidence type="ECO:0000313" key="4">
    <source>
        <dbReference type="Proteomes" id="UP001642409"/>
    </source>
</evidence>